<dbReference type="EMBL" id="CP007029">
    <property type="protein sequence ID" value="AHE98021.1"/>
    <property type="molecule type" value="Genomic_DNA"/>
</dbReference>
<dbReference type="InterPro" id="IPR058840">
    <property type="entry name" value="AAA_SelU"/>
</dbReference>
<dbReference type="NCBIfam" id="TIGR03167">
    <property type="entry name" value="tRNA_sel_U_synt"/>
    <property type="match status" value="1"/>
</dbReference>
<gene>
    <name evidence="2" type="primary">selU</name>
    <name evidence="4" type="ORF">THITH_06860</name>
</gene>
<dbReference type="GO" id="GO:0016765">
    <property type="term" value="F:transferase activity, transferring alkyl or aryl (other than methyl) groups"/>
    <property type="evidence" value="ECO:0007669"/>
    <property type="project" value="UniProtKB-UniRule"/>
</dbReference>
<proteinExistence type="inferred from homology"/>
<dbReference type="PANTHER" id="PTHR30401:SF0">
    <property type="entry name" value="TRNA 2-SELENOURIDINE SYNTHASE"/>
    <property type="match status" value="1"/>
</dbReference>
<dbReference type="OrthoDB" id="9808735at2"/>
<dbReference type="KEGG" id="tti:THITH_06860"/>
<dbReference type="GO" id="GO:0002098">
    <property type="term" value="P:tRNA wobble uridine modification"/>
    <property type="evidence" value="ECO:0007669"/>
    <property type="project" value="UniProtKB-UniRule"/>
</dbReference>
<dbReference type="GO" id="GO:0043828">
    <property type="term" value="F:tRNA 2-selenouridine synthase activity"/>
    <property type="evidence" value="ECO:0007669"/>
    <property type="project" value="UniProtKB-EC"/>
</dbReference>
<dbReference type="HOGENOM" id="CLU_043456_1_0_6"/>
<comment type="function">
    <text evidence="2">Involved in the post-transcriptional modification of the uridine at the wobble position (U34) of tRNA(Lys), tRNA(Glu) and tRNA(Gln). Catalyzes the conversion of 2-thiouridine (S2U-RNA) to 2-selenouridine (Se2U-RNA). Acts in a two-step process involving geranylation of 2-thiouridine (S2U) to S-geranyl-2-thiouridine (geS2U) and subsequent selenation of the latter derivative to 2-selenouridine (Se2U) in the tRNA chain.</text>
</comment>
<comment type="similarity">
    <text evidence="2">Belongs to the SelU family.</text>
</comment>
<evidence type="ECO:0000256" key="2">
    <source>
        <dbReference type="HAMAP-Rule" id="MF_01622"/>
    </source>
</evidence>
<evidence type="ECO:0000256" key="1">
    <source>
        <dbReference type="ARBA" id="ARBA00023266"/>
    </source>
</evidence>
<reference evidence="4 5" key="1">
    <citation type="submission" date="2013-12" db="EMBL/GenBank/DDBJ databases">
        <authorList>
            <consortium name="DOE Joint Genome Institute"/>
            <person name="Muyzer G."/>
            <person name="Huntemann M."/>
            <person name="Han J."/>
            <person name="Chen A."/>
            <person name="Kyrpides N."/>
            <person name="Mavromatis K."/>
            <person name="Markowitz V."/>
            <person name="Palaniappan K."/>
            <person name="Ivanova N."/>
            <person name="Schaumberg A."/>
            <person name="Pati A."/>
            <person name="Liolios K."/>
            <person name="Nordberg H.P."/>
            <person name="Cantor M.N."/>
            <person name="Hua S.X."/>
            <person name="Woyke T."/>
        </authorList>
    </citation>
    <scope>NUCLEOTIDE SEQUENCE [LARGE SCALE GENOMIC DNA]</scope>
    <source>
        <strain evidence="4 5">ARh 1</strain>
    </source>
</reference>
<dbReference type="InterPro" id="IPR001763">
    <property type="entry name" value="Rhodanese-like_dom"/>
</dbReference>
<comment type="catalytic activity">
    <reaction evidence="2">
        <text>5-methylaminomethyl-S-(2E)-geranyl-thiouridine(34) in tRNA + selenophosphate + H(+) = 5-methylaminomethyl-2-(Se-phospho)selenouridine(34) in tRNA + (2E)-thiogeraniol</text>
        <dbReference type="Rhea" id="RHEA:60172"/>
        <dbReference type="Rhea" id="RHEA-COMP:14654"/>
        <dbReference type="Rhea" id="RHEA-COMP:15523"/>
        <dbReference type="ChEBI" id="CHEBI:15378"/>
        <dbReference type="ChEBI" id="CHEBI:16144"/>
        <dbReference type="ChEBI" id="CHEBI:140632"/>
        <dbReference type="ChEBI" id="CHEBI:143702"/>
        <dbReference type="ChEBI" id="CHEBI:143703"/>
    </reaction>
</comment>
<sequence length="383" mass="42953">MNEGAIVQDYARIFLQGVPLLDVRSPGEFRQGAFPSSQNLPLLDDDERHQVGLCYKQRGEQAAIELGLRLVSGKERKRRIEGWLDWRTRNPEGQVYCFRGGLRSATVQRWLAEAGQPLPRIGGGYKAMRRFLLESLARTLPGIPLWTLAGRTGCGKTRVIGALEQAIDLEGHARHRGSAFGRRPGGQPAQIDFENAIAIELLRQRARQAAEGVRPVVLEDESKLIGHRLIPPPLFARMQTAPRVLIEEPLDSRIQVTLEDYILGPLGEYSRFYGPEYALDRLGAELLAALDRIRNRLGGQRHSTLSRALNHALAEHRRSGSVEAHRDWIDCLFREYYDPQYEHASRRRSAATPIFVGSRSEVVGFLREHTAPPIPADPQAAFG</sequence>
<dbReference type="EC" id="2.9.1.3" evidence="2"/>
<dbReference type="Gene3D" id="3.40.250.10">
    <property type="entry name" value="Rhodanese-like domain"/>
    <property type="match status" value="1"/>
</dbReference>
<comment type="catalytic activity">
    <reaction evidence="2">
        <text>5-methylaminomethyl-2-thiouridine(34) in tRNA + (2E)-geranyl diphosphate = 5-methylaminomethyl-S-(2E)-geranyl-thiouridine(34) in tRNA + diphosphate</text>
        <dbReference type="Rhea" id="RHEA:14085"/>
        <dbReference type="Rhea" id="RHEA-COMP:10195"/>
        <dbReference type="Rhea" id="RHEA-COMP:14654"/>
        <dbReference type="ChEBI" id="CHEBI:33019"/>
        <dbReference type="ChEBI" id="CHEBI:58057"/>
        <dbReference type="ChEBI" id="CHEBI:74455"/>
        <dbReference type="ChEBI" id="CHEBI:140632"/>
    </reaction>
</comment>
<feature type="domain" description="Rhodanese" evidence="3">
    <location>
        <begin position="14"/>
        <end position="137"/>
    </location>
</feature>
<evidence type="ECO:0000313" key="4">
    <source>
        <dbReference type="EMBL" id="AHE98021.1"/>
    </source>
</evidence>
<evidence type="ECO:0000259" key="3">
    <source>
        <dbReference type="PROSITE" id="PS50206"/>
    </source>
</evidence>
<comment type="catalytic activity">
    <reaction evidence="2">
        <text>5-methylaminomethyl-2-(Se-phospho)selenouridine(34) in tRNA + H2O = 5-methylaminomethyl-2-selenouridine(34) in tRNA + phosphate</text>
        <dbReference type="Rhea" id="RHEA:60176"/>
        <dbReference type="Rhea" id="RHEA-COMP:10196"/>
        <dbReference type="Rhea" id="RHEA-COMP:15523"/>
        <dbReference type="ChEBI" id="CHEBI:15377"/>
        <dbReference type="ChEBI" id="CHEBI:43474"/>
        <dbReference type="ChEBI" id="CHEBI:82743"/>
        <dbReference type="ChEBI" id="CHEBI:143702"/>
    </reaction>
</comment>
<keyword evidence="2" id="KW-0808">Transferase</keyword>
<evidence type="ECO:0000313" key="5">
    <source>
        <dbReference type="Proteomes" id="UP000005289"/>
    </source>
</evidence>
<dbReference type="SUPFAM" id="SSF52821">
    <property type="entry name" value="Rhodanese/Cell cycle control phosphatase"/>
    <property type="match status" value="1"/>
</dbReference>
<dbReference type="Proteomes" id="UP000005289">
    <property type="component" value="Chromosome"/>
</dbReference>
<feature type="active site" description="S-selanylcysteine intermediate" evidence="2">
    <location>
        <position position="97"/>
    </location>
</feature>
<keyword evidence="1 2" id="KW-0711">Selenium</keyword>
<dbReference type="AlphaFoldDB" id="W0DHY1"/>
<organism evidence="4 5">
    <name type="scientific">Thioalkalivibrio paradoxus ARh 1</name>
    <dbReference type="NCBI Taxonomy" id="713585"/>
    <lineage>
        <taxon>Bacteria</taxon>
        <taxon>Pseudomonadati</taxon>
        <taxon>Pseudomonadota</taxon>
        <taxon>Gammaproteobacteria</taxon>
        <taxon>Chromatiales</taxon>
        <taxon>Ectothiorhodospiraceae</taxon>
        <taxon>Thioalkalivibrio</taxon>
    </lineage>
</organism>
<protein>
    <recommendedName>
        <fullName evidence="2">tRNA 2-selenouridine synthase</fullName>
        <ecNumber evidence="2">2.9.1.3</ecNumber>
    </recommendedName>
</protein>
<keyword evidence="5" id="KW-1185">Reference proteome</keyword>
<dbReference type="Pfam" id="PF26341">
    <property type="entry name" value="AAA_SelU"/>
    <property type="match status" value="1"/>
</dbReference>
<dbReference type="RefSeq" id="WP_006748708.1">
    <property type="nucleotide sequence ID" value="NZ_CP007029.1"/>
</dbReference>
<dbReference type="STRING" id="713585.THITH_06860"/>
<dbReference type="PANTHER" id="PTHR30401">
    <property type="entry name" value="TRNA 2-SELENOURIDINE SYNTHASE"/>
    <property type="match status" value="1"/>
</dbReference>
<dbReference type="InterPro" id="IPR017582">
    <property type="entry name" value="SelU"/>
</dbReference>
<dbReference type="HAMAP" id="MF_01622">
    <property type="entry name" value="tRNA_sel_U_synth"/>
    <property type="match status" value="1"/>
</dbReference>
<comment type="subunit">
    <text evidence="2">Monomer.</text>
</comment>
<dbReference type="PROSITE" id="PS50206">
    <property type="entry name" value="RHODANESE_3"/>
    <property type="match status" value="1"/>
</dbReference>
<name>W0DHY1_9GAMM</name>
<accession>W0DHY1</accession>
<dbReference type="InterPro" id="IPR036873">
    <property type="entry name" value="Rhodanese-like_dom_sf"/>
</dbReference>
<dbReference type="NCBIfam" id="NF008751">
    <property type="entry name" value="PRK11784.1-3"/>
    <property type="match status" value="1"/>
</dbReference>
<comment type="catalytic activity">
    <reaction evidence="2">
        <text>5-methylaminomethyl-2-thiouridine(34) in tRNA + selenophosphate + (2E)-geranyl diphosphate + H2O + H(+) = 5-methylaminomethyl-2-selenouridine(34) in tRNA + (2E)-thiogeraniol + phosphate + diphosphate</text>
        <dbReference type="Rhea" id="RHEA:42716"/>
        <dbReference type="Rhea" id="RHEA-COMP:10195"/>
        <dbReference type="Rhea" id="RHEA-COMP:10196"/>
        <dbReference type="ChEBI" id="CHEBI:15377"/>
        <dbReference type="ChEBI" id="CHEBI:15378"/>
        <dbReference type="ChEBI" id="CHEBI:16144"/>
        <dbReference type="ChEBI" id="CHEBI:33019"/>
        <dbReference type="ChEBI" id="CHEBI:43474"/>
        <dbReference type="ChEBI" id="CHEBI:58057"/>
        <dbReference type="ChEBI" id="CHEBI:74455"/>
        <dbReference type="ChEBI" id="CHEBI:82743"/>
        <dbReference type="ChEBI" id="CHEBI:143703"/>
        <dbReference type="EC" id="2.9.1.3"/>
    </reaction>
</comment>
<dbReference type="SMART" id="SM00450">
    <property type="entry name" value="RHOD"/>
    <property type="match status" value="1"/>
</dbReference>